<evidence type="ECO:0000259" key="6">
    <source>
        <dbReference type="Pfam" id="PF07807"/>
    </source>
</evidence>
<feature type="compositionally biased region" description="Basic and acidic residues" evidence="5">
    <location>
        <begin position="8"/>
        <end position="22"/>
    </location>
</feature>
<feature type="compositionally biased region" description="Basic and acidic residues" evidence="5">
    <location>
        <begin position="525"/>
        <end position="539"/>
    </location>
</feature>
<evidence type="ECO:0000259" key="7">
    <source>
        <dbReference type="Pfam" id="PF07808"/>
    </source>
</evidence>
<feature type="region of interest" description="Disordered" evidence="5">
    <location>
        <begin position="151"/>
        <end position="188"/>
    </location>
</feature>
<evidence type="ECO:0000313" key="9">
    <source>
        <dbReference type="Proteomes" id="UP001476247"/>
    </source>
</evidence>
<evidence type="ECO:0000256" key="4">
    <source>
        <dbReference type="ARBA" id="ARBA00023242"/>
    </source>
</evidence>
<proteinExistence type="inferred from homology"/>
<evidence type="ECO:0000256" key="2">
    <source>
        <dbReference type="ARBA" id="ARBA00006660"/>
    </source>
</evidence>
<protein>
    <recommendedName>
        <fullName evidence="10">Protein Red</fullName>
    </recommendedName>
</protein>
<evidence type="ECO:0000256" key="5">
    <source>
        <dbReference type="SAM" id="MobiDB-lite"/>
    </source>
</evidence>
<evidence type="ECO:0000256" key="3">
    <source>
        <dbReference type="ARBA" id="ARBA00022737"/>
    </source>
</evidence>
<feature type="compositionally biased region" description="Polar residues" evidence="5">
    <location>
        <begin position="92"/>
        <end position="105"/>
    </location>
</feature>
<feature type="region of interest" description="Disordered" evidence="5">
    <location>
        <begin position="515"/>
        <end position="554"/>
    </location>
</feature>
<feature type="compositionally biased region" description="Low complexity" evidence="5">
    <location>
        <begin position="171"/>
        <end position="187"/>
    </location>
</feature>
<sequence>MSEGLSQEDFRKLMATPRRPDTESTNTQFKAPAPKSSGAIFAKPHSLRKKNTFKKKKPDDEEDEDSEEEDLKSNYRDRAAERRQHTTDPTDDSQLSTEELLQRTQIEAGEELDAKQLYDQSKFLGGDVTHTHLVKGLDFALLRKVRTDLEKKKEETGSSSSSEEEEEDEQQQQQSQPQQPQQQQQQQIEDDIDLTLEKFERGEKVSEESPDQDQTMQETSKFLTVMAKNIHDQVIQQTNTKPRVELFQPGRMAFVFELADEVGHYSDAFAIPTAVIRSKTDITAKLSNSGWSEDSRQETSLVIDKISQVMQAIKRGDRGNNNAVPTTTSKPTIEITSQPVAVVEDSFMGDIFADVGRDYQLDETTPANASSDTTKNYFQGLVQEEEDVEMTEASTNEVNALLTQATGKTETEEEPNKRRKYQVEVDADEADIDMFGLSSSALPTSFEEHQSTAYQSDDEDEEKDTKTTQFVDQGTNRNKKAQLTRWDFDTEEEWQKYKSTIEIHPKSAFQFGVKLGDGRKRNRERKGMNDKQRLDRDYQQVKNIMSKKYGKSLE</sequence>
<keyword evidence="3" id="KW-0677">Repeat</keyword>
<feature type="compositionally biased region" description="Basic and acidic residues" evidence="5">
    <location>
        <begin position="71"/>
        <end position="88"/>
    </location>
</feature>
<evidence type="ECO:0000313" key="8">
    <source>
        <dbReference type="EMBL" id="GAA5801769.1"/>
    </source>
</evidence>
<feature type="compositionally biased region" description="Basic residues" evidence="5">
    <location>
        <begin position="45"/>
        <end position="56"/>
    </location>
</feature>
<feature type="region of interest" description="Disordered" evidence="5">
    <location>
        <begin position="440"/>
        <end position="468"/>
    </location>
</feature>
<evidence type="ECO:0008006" key="10">
    <source>
        <dbReference type="Google" id="ProtNLM"/>
    </source>
</evidence>
<dbReference type="Pfam" id="PF07808">
    <property type="entry name" value="RED_N"/>
    <property type="match status" value="1"/>
</dbReference>
<dbReference type="PANTHER" id="PTHR12765">
    <property type="entry name" value="RED PROTEIN IK FACTOR CYTOKINE IK"/>
    <property type="match status" value="1"/>
</dbReference>
<dbReference type="Proteomes" id="UP001476247">
    <property type="component" value="Unassembled WGS sequence"/>
</dbReference>
<dbReference type="EMBL" id="BAABUJ010000020">
    <property type="protein sequence ID" value="GAA5801769.1"/>
    <property type="molecule type" value="Genomic_DNA"/>
</dbReference>
<comment type="caution">
    <text evidence="8">The sequence shown here is derived from an EMBL/GenBank/DDBJ whole genome shotgun (WGS) entry which is preliminary data.</text>
</comment>
<gene>
    <name evidence="8" type="ORF">HPULCUR_007222</name>
</gene>
<reference evidence="8 9" key="1">
    <citation type="submission" date="2024-04" db="EMBL/GenBank/DDBJ databases">
        <title>genome sequences of Mucor flavus KT1a and Helicostylum pulchrum KT1b strains isolation_sourced from the surface of a dry-aged beef.</title>
        <authorList>
            <person name="Toyotome T."/>
            <person name="Hosono M."/>
            <person name="Torimaru M."/>
            <person name="Fukuda K."/>
            <person name="Mikami N."/>
        </authorList>
    </citation>
    <scope>NUCLEOTIDE SEQUENCE [LARGE SCALE GENOMIC DNA]</scope>
    <source>
        <strain evidence="8 9">KT1b</strain>
    </source>
</reference>
<comment type="subcellular location">
    <subcellularLocation>
        <location evidence="1">Nucleus</location>
    </subcellularLocation>
</comment>
<feature type="region of interest" description="Disordered" evidence="5">
    <location>
        <begin position="1"/>
        <end position="107"/>
    </location>
</feature>
<comment type="similarity">
    <text evidence="2">Belongs to the RED family.</text>
</comment>
<name>A0ABP9Y449_9FUNG</name>
<accession>A0ABP9Y449</accession>
<feature type="domain" description="Protein RED C-terminal" evidence="6">
    <location>
        <begin position="455"/>
        <end position="549"/>
    </location>
</feature>
<feature type="domain" description="RED-like N-terminal" evidence="7">
    <location>
        <begin position="55"/>
        <end position="321"/>
    </location>
</feature>
<feature type="compositionally biased region" description="Acidic residues" evidence="5">
    <location>
        <begin position="60"/>
        <end position="70"/>
    </location>
</feature>
<organism evidence="8 9">
    <name type="scientific">Helicostylum pulchrum</name>
    <dbReference type="NCBI Taxonomy" id="562976"/>
    <lineage>
        <taxon>Eukaryota</taxon>
        <taxon>Fungi</taxon>
        <taxon>Fungi incertae sedis</taxon>
        <taxon>Mucoromycota</taxon>
        <taxon>Mucoromycotina</taxon>
        <taxon>Mucoromycetes</taxon>
        <taxon>Mucorales</taxon>
        <taxon>Mucorineae</taxon>
        <taxon>Mucoraceae</taxon>
        <taxon>Helicostylum</taxon>
    </lineage>
</organism>
<dbReference type="InterPro" id="IPR012916">
    <property type="entry name" value="RED_N"/>
</dbReference>
<evidence type="ECO:0000256" key="1">
    <source>
        <dbReference type="ARBA" id="ARBA00004123"/>
    </source>
</evidence>
<dbReference type="InterPro" id="IPR012492">
    <property type="entry name" value="RED_C"/>
</dbReference>
<dbReference type="InterPro" id="IPR039896">
    <property type="entry name" value="Red-like"/>
</dbReference>
<dbReference type="Pfam" id="PF07807">
    <property type="entry name" value="RED_C"/>
    <property type="match status" value="1"/>
</dbReference>
<keyword evidence="4" id="KW-0539">Nucleus</keyword>
<keyword evidence="9" id="KW-1185">Reference proteome</keyword>